<dbReference type="EMBL" id="PTIX01000023">
    <property type="protein sequence ID" value="PPK63951.1"/>
    <property type="molecule type" value="Genomic_DNA"/>
</dbReference>
<proteinExistence type="predicted"/>
<dbReference type="Proteomes" id="UP000239203">
    <property type="component" value="Unassembled WGS sequence"/>
</dbReference>
<evidence type="ECO:0000256" key="1">
    <source>
        <dbReference type="SAM" id="Phobius"/>
    </source>
</evidence>
<keyword evidence="3" id="KW-1185">Reference proteome</keyword>
<keyword evidence="1" id="KW-0472">Membrane</keyword>
<gene>
    <name evidence="2" type="ORF">CLV40_12371</name>
</gene>
<reference evidence="2 3" key="1">
    <citation type="submission" date="2018-02" db="EMBL/GenBank/DDBJ databases">
        <title>Genomic Encyclopedia of Archaeal and Bacterial Type Strains, Phase II (KMG-II): from individual species to whole genera.</title>
        <authorList>
            <person name="Goeker M."/>
        </authorList>
    </citation>
    <scope>NUCLEOTIDE SEQUENCE [LARGE SCALE GENOMIC DNA]</scope>
    <source>
        <strain evidence="2 3">YU 961-1</strain>
    </source>
</reference>
<name>A0A2S6GFJ1_9PSEU</name>
<evidence type="ECO:0000313" key="3">
    <source>
        <dbReference type="Proteomes" id="UP000239203"/>
    </source>
</evidence>
<keyword evidence="1" id="KW-0812">Transmembrane</keyword>
<keyword evidence="1" id="KW-1133">Transmembrane helix</keyword>
<accession>A0A2S6GFJ1</accession>
<dbReference type="AlphaFoldDB" id="A0A2S6GFJ1"/>
<organism evidence="2 3">
    <name type="scientific">Actinokineospora auranticolor</name>
    <dbReference type="NCBI Taxonomy" id="155976"/>
    <lineage>
        <taxon>Bacteria</taxon>
        <taxon>Bacillati</taxon>
        <taxon>Actinomycetota</taxon>
        <taxon>Actinomycetes</taxon>
        <taxon>Pseudonocardiales</taxon>
        <taxon>Pseudonocardiaceae</taxon>
        <taxon>Actinokineospora</taxon>
    </lineage>
</organism>
<protein>
    <submittedName>
        <fullName evidence="2">Uncharacterized protein</fullName>
    </submittedName>
</protein>
<sequence length="75" mass="8253">MVTSTKSEPKSGRVWLFLAVWLLWFAVGFPYSAPTWQTTAGVAAVATGAATLMVGAATAIGWWQHRPKHSRHRQD</sequence>
<feature type="transmembrane region" description="Helical" evidence="1">
    <location>
        <begin position="12"/>
        <end position="33"/>
    </location>
</feature>
<evidence type="ECO:0000313" key="2">
    <source>
        <dbReference type="EMBL" id="PPK63951.1"/>
    </source>
</evidence>
<comment type="caution">
    <text evidence="2">The sequence shown here is derived from an EMBL/GenBank/DDBJ whole genome shotgun (WGS) entry which is preliminary data.</text>
</comment>
<feature type="transmembrane region" description="Helical" evidence="1">
    <location>
        <begin position="39"/>
        <end position="63"/>
    </location>
</feature>